<protein>
    <submittedName>
        <fullName evidence="4">Alkaline phosphatase-like protein</fullName>
    </submittedName>
</protein>
<gene>
    <name evidence="4" type="ORF">GLAREA_06112</name>
</gene>
<keyword evidence="2" id="KW-1133">Transmembrane helix</keyword>
<dbReference type="RefSeq" id="XP_008079717.1">
    <property type="nucleotide sequence ID" value="XM_008081526.1"/>
</dbReference>
<keyword evidence="2" id="KW-0472">Membrane</keyword>
<dbReference type="InterPro" id="IPR052701">
    <property type="entry name" value="GAG_Ulvan_Degrading_Sulfatases"/>
</dbReference>
<evidence type="ECO:0000256" key="1">
    <source>
        <dbReference type="SAM" id="MobiDB-lite"/>
    </source>
</evidence>
<proteinExistence type="predicted"/>
<keyword evidence="5" id="KW-1185">Reference proteome</keyword>
<feature type="transmembrane region" description="Helical" evidence="2">
    <location>
        <begin position="231"/>
        <end position="250"/>
    </location>
</feature>
<organism evidence="4 5">
    <name type="scientific">Glarea lozoyensis (strain ATCC 20868 / MF5171)</name>
    <dbReference type="NCBI Taxonomy" id="1116229"/>
    <lineage>
        <taxon>Eukaryota</taxon>
        <taxon>Fungi</taxon>
        <taxon>Dikarya</taxon>
        <taxon>Ascomycota</taxon>
        <taxon>Pezizomycotina</taxon>
        <taxon>Leotiomycetes</taxon>
        <taxon>Helotiales</taxon>
        <taxon>Helotiaceae</taxon>
        <taxon>Glarea</taxon>
    </lineage>
</organism>
<evidence type="ECO:0000256" key="2">
    <source>
        <dbReference type="SAM" id="Phobius"/>
    </source>
</evidence>
<dbReference type="Proteomes" id="UP000016922">
    <property type="component" value="Unassembled WGS sequence"/>
</dbReference>
<dbReference type="EMBL" id="KE145358">
    <property type="protein sequence ID" value="EPE33100.1"/>
    <property type="molecule type" value="Genomic_DNA"/>
</dbReference>
<feature type="region of interest" description="Disordered" evidence="1">
    <location>
        <begin position="349"/>
        <end position="380"/>
    </location>
</feature>
<dbReference type="OrthoDB" id="103349at2759"/>
<feature type="transmembrane region" description="Helical" evidence="2">
    <location>
        <begin position="43"/>
        <end position="67"/>
    </location>
</feature>
<evidence type="ECO:0000313" key="5">
    <source>
        <dbReference type="Proteomes" id="UP000016922"/>
    </source>
</evidence>
<dbReference type="AlphaFoldDB" id="S3D5Q8"/>
<feature type="transmembrane region" description="Helical" evidence="2">
    <location>
        <begin position="74"/>
        <end position="102"/>
    </location>
</feature>
<dbReference type="KEGG" id="glz:GLAREA_06112"/>
<dbReference type="Gene3D" id="3.40.720.10">
    <property type="entry name" value="Alkaline Phosphatase, subunit A"/>
    <property type="match status" value="1"/>
</dbReference>
<feature type="transmembrane region" description="Helical" evidence="2">
    <location>
        <begin position="122"/>
        <end position="147"/>
    </location>
</feature>
<dbReference type="Pfam" id="PF00884">
    <property type="entry name" value="Sulfatase"/>
    <property type="match status" value="1"/>
</dbReference>
<dbReference type="HOGENOM" id="CLU_016056_0_0_1"/>
<sequence>MAHSALDIRQMWRPPFQFALLLVAATIPKLCHLYSHLTSLPPLLFILYLPTFLALDALNAVLFWVVVHLTARRWAACAVTVLKTLLCSVILGASSTWIAFFFETGGEIKWGAARSIAADPAGLKVLASGGAHALVAAIVTVMLARIISNPLYNGTERLFGSAVKTLSGGRWRLRTSSRELGGPNALLEDGSQYQPITLSYDSDLECSSGEAEEPLPYVTEKDSTPSFMLRWLARAKFLVPIGTVLVLLLVRPKHFPFGHMSNSLPFTLWEVLSKPTDEMCFGSLSGEFPAFPLPDLVAEINWEPANGDFPGWEPKVNRTFDKHLERPSWLPEEPMHGFERWYNESLFEGPHGRKGHHDHGGPPRGPGRRPPPRHRDGYFSKGINYDPITDPLRLSNLDQGLIDSIAATLKEHKVAIKHVVLLSLECTRKDAFPFKKGSHIHDVIMKSQSSNFTAAEVNNQLAELTRNAEILTGETSGFGIGGPEYSSARAGNWRNLNKDNGGINVQGALTGSTSSFKSSLGSHCGVHPLPVDFTVEARQQIYQPCLPSILALFNQNKDGYNKERPGIGGRKFRRESMEDRPWKSISVQSITDQYDHQDILYDHMGFEETIVKETLLAPSAPHIPVEKEINYFGFAETQIKPYLRDIFEAAESKNERVFLSHFTSTTHHPWALPESFGASIDYVQPSRWHGEGPLNKYLNTIRYQDEWIGEVMDLLEDVGVADETLVVMVGDHGWTFEEEAAFHGTFENGHIANLRVPLLFHHPSLPRLQLNINATSTSILPTILDLLSSTSSLNKKDTEIANNLVHQYEGQSLIRPFVTKKRGRQAWNVGVLNAGGAVLSVSSAAVPYRLVLPVCKNGVYRFTDVSKDPNELNPIEEFSVEALSKKVSKTYTEEGEEVGQWVGDAAKVGKWWVLEQRRRWRFGGAALQNDRKSDEMEGMGKTVKKHWWET</sequence>
<dbReference type="OMA" id="TEARPYI"/>
<keyword evidence="2" id="KW-0812">Transmembrane</keyword>
<dbReference type="eggNOG" id="ENOG502SJFZ">
    <property type="taxonomic scope" value="Eukaryota"/>
</dbReference>
<evidence type="ECO:0000259" key="3">
    <source>
        <dbReference type="Pfam" id="PF00884"/>
    </source>
</evidence>
<dbReference type="PANTHER" id="PTHR43751">
    <property type="entry name" value="SULFATASE"/>
    <property type="match status" value="1"/>
</dbReference>
<dbReference type="InterPro" id="IPR017850">
    <property type="entry name" value="Alkaline_phosphatase_core_sf"/>
</dbReference>
<dbReference type="GeneID" id="19465166"/>
<reference evidence="4 5" key="1">
    <citation type="journal article" date="2013" name="BMC Genomics">
        <title>Genomics-driven discovery of the pneumocandin biosynthetic gene cluster in the fungus Glarea lozoyensis.</title>
        <authorList>
            <person name="Chen L."/>
            <person name="Yue Q."/>
            <person name="Zhang X."/>
            <person name="Xiang M."/>
            <person name="Wang C."/>
            <person name="Li S."/>
            <person name="Che Y."/>
            <person name="Ortiz-Lopez F.J."/>
            <person name="Bills G.F."/>
            <person name="Liu X."/>
            <person name="An Z."/>
        </authorList>
    </citation>
    <scope>NUCLEOTIDE SEQUENCE [LARGE SCALE GENOMIC DNA]</scope>
    <source>
        <strain evidence="5">ATCC 20868 / MF5171</strain>
    </source>
</reference>
<accession>S3D5Q8</accession>
<dbReference type="InterPro" id="IPR000917">
    <property type="entry name" value="Sulfatase_N"/>
</dbReference>
<dbReference type="STRING" id="1116229.S3D5Q8"/>
<name>S3D5Q8_GLAL2</name>
<dbReference type="SUPFAM" id="SSF53649">
    <property type="entry name" value="Alkaline phosphatase-like"/>
    <property type="match status" value="1"/>
</dbReference>
<dbReference type="PANTHER" id="PTHR43751:SF3">
    <property type="entry name" value="SULFATASE N-TERMINAL DOMAIN-CONTAINING PROTEIN"/>
    <property type="match status" value="1"/>
</dbReference>
<feature type="domain" description="Sulfatase N-terminal" evidence="3">
    <location>
        <begin position="635"/>
        <end position="787"/>
    </location>
</feature>
<evidence type="ECO:0000313" key="4">
    <source>
        <dbReference type="EMBL" id="EPE33100.1"/>
    </source>
</evidence>